<feature type="non-terminal residue" evidence="1">
    <location>
        <position position="1"/>
    </location>
</feature>
<evidence type="ECO:0000313" key="1">
    <source>
        <dbReference type="EMBL" id="KKK58521.1"/>
    </source>
</evidence>
<reference evidence="1" key="1">
    <citation type="journal article" date="2015" name="Nature">
        <title>Complex archaea that bridge the gap between prokaryotes and eukaryotes.</title>
        <authorList>
            <person name="Spang A."/>
            <person name="Saw J.H."/>
            <person name="Jorgensen S.L."/>
            <person name="Zaremba-Niedzwiedzka K."/>
            <person name="Martijn J."/>
            <person name="Lind A.E."/>
            <person name="van Eijk R."/>
            <person name="Schleper C."/>
            <person name="Guy L."/>
            <person name="Ettema T.J."/>
        </authorList>
    </citation>
    <scope>NUCLEOTIDE SEQUENCE</scope>
</reference>
<organism evidence="1">
    <name type="scientific">marine sediment metagenome</name>
    <dbReference type="NCBI Taxonomy" id="412755"/>
    <lineage>
        <taxon>unclassified sequences</taxon>
        <taxon>metagenomes</taxon>
        <taxon>ecological metagenomes</taxon>
    </lineage>
</organism>
<dbReference type="AlphaFoldDB" id="A0A0F8ZES7"/>
<accession>A0A0F8ZES7</accession>
<comment type="caution">
    <text evidence="1">The sequence shown here is derived from an EMBL/GenBank/DDBJ whole genome shotgun (WGS) entry which is preliminary data.</text>
</comment>
<protein>
    <submittedName>
        <fullName evidence="1">Uncharacterized protein</fullName>
    </submittedName>
</protein>
<gene>
    <name evidence="1" type="ORF">LCGC14_3043600</name>
</gene>
<name>A0A0F8ZES7_9ZZZZ</name>
<dbReference type="EMBL" id="LAZR01063940">
    <property type="protein sequence ID" value="KKK58521.1"/>
    <property type="molecule type" value="Genomic_DNA"/>
</dbReference>
<sequence length="109" mass="12150">GSTSRYLQRYGSTFMTDKWQGTVEIGSITPYVSEEWGLKGFDFRDMDGDLMFDIIPYAANGTPMDGGEGVCREAGQWFVLNVLGWAEYDQICGRMKGTSIRVDLSGIDL</sequence>
<proteinExistence type="predicted"/>